<proteinExistence type="predicted"/>
<dbReference type="AlphaFoldDB" id="A0AAV0XD85"/>
<feature type="domain" description="N-acetyltransferase ESCO acetyl-transferase" evidence="2">
    <location>
        <begin position="939"/>
        <end position="1002"/>
    </location>
</feature>
<evidence type="ECO:0000313" key="4">
    <source>
        <dbReference type="Proteomes" id="UP001160148"/>
    </source>
</evidence>
<comment type="caution">
    <text evidence="3">The sequence shown here is derived from an EMBL/GenBank/DDBJ whole genome shotgun (WGS) entry which is preliminary data.</text>
</comment>
<reference evidence="3 4" key="1">
    <citation type="submission" date="2023-01" db="EMBL/GenBank/DDBJ databases">
        <authorList>
            <person name="Whitehead M."/>
        </authorList>
    </citation>
    <scope>NUCLEOTIDE SEQUENCE [LARGE SCALE GENOMIC DNA]</scope>
</reference>
<dbReference type="Proteomes" id="UP001160148">
    <property type="component" value="Unassembled WGS sequence"/>
</dbReference>
<name>A0AAV0XD85_9HEMI</name>
<dbReference type="Pfam" id="PF13880">
    <property type="entry name" value="Acetyltransf_13"/>
    <property type="match status" value="1"/>
</dbReference>
<evidence type="ECO:0000256" key="1">
    <source>
        <dbReference type="SAM" id="MobiDB-lite"/>
    </source>
</evidence>
<dbReference type="Gene3D" id="3.40.630.30">
    <property type="match status" value="1"/>
</dbReference>
<feature type="region of interest" description="Disordered" evidence="1">
    <location>
        <begin position="140"/>
        <end position="170"/>
    </location>
</feature>
<sequence>MSVVNNSRSLLKSIDALNCETSKSSIIIKNITLNTNNTENVNKIYETAVDQPTDAKDYYSFSSDTNEMYYSDSEGSKLLILPQHDTFVHNMPSVLHLPSSSDSDIDYCKVMSNKPLATSSPLSKLQSSIKNKYYRKKTSKRVSINLKNSNDDIKSKSKSSQAKKCHKNSGKTISSHKACLSEIPNLSNKTASPKYNNLQLIENQEKTDKHTKDSTFNCIKQVSQKSLNDVTNILYTNQSQITLQKSSFTTNTTLNRKSENSAFQLNLLFDKTENLNPNKSNKIDLVNTPCLTEIPNLSNKTASPNYNNLQLIENQEKTDKHTKHSTFNNIKQVSQTRLNDVTKILYTNQSQITLQKSSFTTNTTLNKKSENNAFQLNLLFDKTENSNPNKSNKIGLVYNSLKSEKSSTKNQIEENQTLNTKIIYNNSQIIYNINKNTTFDENHLNNTDLSDIFQMELSLKMFSGNIVPYMNSMKHEILQIMNKCMYKHDEQITKRSKHVNDIIKNIHNIMKANVYNCIDSSSNKKDYSTIPFVGVDLNNLNVLNNKLECVKKKLEQVKLCENILNDGEDKSVDQNVQNDFLEFNSLDDLKSFKPATDNTNAVISSTKTAELDSFSCMRELNKSNSLLHPISDCMDINEPSQKPILENCSLTCINDLPTNEISKTMAQDLSFLSYNEPLLDKLAPINDNLANQFEDVICNDNQMGKNRSRYWLRKNPKSTDHYFSPYLKTFKTPKQSCIKSKYNDMFICTGTGNKKVIHQYKLKSVLKANSDELIKIISPEIKNKKFNNDNQNTTVFDIEKLKPKKIEKPCRCGIFPSQVPSSWNDSLHTSLHKNLHKLQFKSQLPVNIASKINVNGFIFNIIKVTDSCDDLNLRLTLKNIQDFIHLEIDFSKKSINNNLNHTIFLAVDPKFKIIGYLEIEPLTNACIYQNSQLSKNLVAVKFGISKLWVMVKYRNNGVATKLLKQFCNEENLQTNDIAFAFHGNHGISFIKKHFANNSVLLY</sequence>
<dbReference type="EMBL" id="CARXXK010000004">
    <property type="protein sequence ID" value="CAI6366076.1"/>
    <property type="molecule type" value="Genomic_DNA"/>
</dbReference>
<gene>
    <name evidence="3" type="ORF">MEUPH1_LOCUS20704</name>
</gene>
<protein>
    <recommendedName>
        <fullName evidence="2">N-acetyltransferase ESCO acetyl-transferase domain-containing protein</fullName>
    </recommendedName>
</protein>
<keyword evidence="4" id="KW-1185">Reference proteome</keyword>
<evidence type="ECO:0000259" key="2">
    <source>
        <dbReference type="Pfam" id="PF13880"/>
    </source>
</evidence>
<accession>A0AAV0XD85</accession>
<dbReference type="InterPro" id="IPR028009">
    <property type="entry name" value="ESCO_Acetyltransf_dom"/>
</dbReference>
<evidence type="ECO:0000313" key="3">
    <source>
        <dbReference type="EMBL" id="CAI6366076.1"/>
    </source>
</evidence>
<organism evidence="3 4">
    <name type="scientific">Macrosiphum euphorbiae</name>
    <name type="common">potato aphid</name>
    <dbReference type="NCBI Taxonomy" id="13131"/>
    <lineage>
        <taxon>Eukaryota</taxon>
        <taxon>Metazoa</taxon>
        <taxon>Ecdysozoa</taxon>
        <taxon>Arthropoda</taxon>
        <taxon>Hexapoda</taxon>
        <taxon>Insecta</taxon>
        <taxon>Pterygota</taxon>
        <taxon>Neoptera</taxon>
        <taxon>Paraneoptera</taxon>
        <taxon>Hemiptera</taxon>
        <taxon>Sternorrhyncha</taxon>
        <taxon>Aphidomorpha</taxon>
        <taxon>Aphidoidea</taxon>
        <taxon>Aphididae</taxon>
        <taxon>Macrosiphini</taxon>
        <taxon>Macrosiphum</taxon>
    </lineage>
</organism>